<evidence type="ECO:0000259" key="2">
    <source>
        <dbReference type="Pfam" id="PF12706"/>
    </source>
</evidence>
<dbReference type="AlphaFoldDB" id="A0A388SDW6"/>
<keyword evidence="4" id="KW-1185">Reference proteome</keyword>
<dbReference type="PANTHER" id="PTHR43546:SF9">
    <property type="entry name" value="L-ASCORBATE-6-PHOSPHATE LACTONASE ULAG-RELATED"/>
    <property type="match status" value="1"/>
</dbReference>
<dbReference type="Pfam" id="PF12706">
    <property type="entry name" value="Lactamase_B_2"/>
    <property type="match status" value="1"/>
</dbReference>
<feature type="domain" description="Metallo-beta-lactamase" evidence="2">
    <location>
        <begin position="26"/>
        <end position="228"/>
    </location>
</feature>
<dbReference type="PANTHER" id="PTHR43546">
    <property type="entry name" value="UPF0173 METAL-DEPENDENT HYDROLASE MJ1163-RELATED"/>
    <property type="match status" value="1"/>
</dbReference>
<accession>A0A388SDW6</accession>
<dbReference type="OrthoDB" id="9803916at2"/>
<organism evidence="3 4">
    <name type="scientific">Mesosutterella multiformis</name>
    <dbReference type="NCBI Taxonomy" id="2259133"/>
    <lineage>
        <taxon>Bacteria</taxon>
        <taxon>Pseudomonadati</taxon>
        <taxon>Pseudomonadota</taxon>
        <taxon>Betaproteobacteria</taxon>
        <taxon>Burkholderiales</taxon>
        <taxon>Sutterellaceae</taxon>
        <taxon>Mesosutterella</taxon>
    </lineage>
</organism>
<name>A0A388SDW6_9BURK</name>
<evidence type="ECO:0000313" key="3">
    <source>
        <dbReference type="EMBL" id="GBO94488.1"/>
    </source>
</evidence>
<evidence type="ECO:0000256" key="1">
    <source>
        <dbReference type="ARBA" id="ARBA00022801"/>
    </source>
</evidence>
<comment type="caution">
    <text evidence="3">The sequence shown here is derived from an EMBL/GenBank/DDBJ whole genome shotgun (WGS) entry which is preliminary data.</text>
</comment>
<sequence length="266" mass="29677">MKAIHECSTVQLIRSATIKVSLGGTTFLIDPMLAEKGAFSGFPESMNMSQRNSMVELPFPVEEVLKCDAIILTHTHVDHWDDEARRVVPKDHLIFVNNEEERCQVEADGFTNVRVMRDGEVFKGVTLFRANGNHGSEEILNSAMGDFLGHPMGVIFEREGCKTVYVVGDTVWIPEVSERIKKFKPGVIVLNTGNAMMAEWSSSIIMGGPDFIRAYREAPDAAIVAVHMDGFNHCVLHRPELRLLTQRLGMDPRRALIPADGEILVF</sequence>
<dbReference type="GO" id="GO:0016787">
    <property type="term" value="F:hydrolase activity"/>
    <property type="evidence" value="ECO:0007669"/>
    <property type="project" value="UniProtKB-KW"/>
</dbReference>
<dbReference type="Proteomes" id="UP000266091">
    <property type="component" value="Unassembled WGS sequence"/>
</dbReference>
<keyword evidence="1" id="KW-0378">Hydrolase</keyword>
<dbReference type="Gene3D" id="3.60.15.10">
    <property type="entry name" value="Ribonuclease Z/Hydroxyacylglutathione hydrolase-like"/>
    <property type="match status" value="1"/>
</dbReference>
<protein>
    <recommendedName>
        <fullName evidence="2">Metallo-beta-lactamase domain-containing protein</fullName>
    </recommendedName>
</protein>
<dbReference type="InterPro" id="IPR001279">
    <property type="entry name" value="Metallo-B-lactamas"/>
</dbReference>
<dbReference type="RefSeq" id="WP_116270743.1">
    <property type="nucleotide sequence ID" value="NZ_BGZJ01000002.1"/>
</dbReference>
<reference evidence="3 4" key="1">
    <citation type="journal article" date="2018" name="Int. J. Syst. Evol. Microbiol.">
        <title>Mesosutterella multiformis gen. nov., sp. nov., a member of the family Sutterellaceae and Sutterella megalosphaeroides sp. nov., isolated from human faeces.</title>
        <authorList>
            <person name="Sakamoto M."/>
            <person name="Ikeyama N."/>
            <person name="Kunihiro T."/>
            <person name="Iino T."/>
            <person name="Yuki M."/>
            <person name="Ohkuma M."/>
        </authorList>
    </citation>
    <scope>NUCLEOTIDE SEQUENCE [LARGE SCALE GENOMIC DNA]</scope>
    <source>
        <strain evidence="3 4">4NBBH2</strain>
    </source>
</reference>
<dbReference type="InterPro" id="IPR036866">
    <property type="entry name" value="RibonucZ/Hydroxyglut_hydro"/>
</dbReference>
<dbReference type="InterPro" id="IPR050114">
    <property type="entry name" value="UPF0173_UPF0282_UlaG_hydrolase"/>
</dbReference>
<gene>
    <name evidence="3" type="ORF">MESMUL_18420</name>
</gene>
<proteinExistence type="predicted"/>
<dbReference type="SUPFAM" id="SSF56281">
    <property type="entry name" value="Metallo-hydrolase/oxidoreductase"/>
    <property type="match status" value="1"/>
</dbReference>
<evidence type="ECO:0000313" key="4">
    <source>
        <dbReference type="Proteomes" id="UP000266091"/>
    </source>
</evidence>
<dbReference type="EMBL" id="BGZJ01000002">
    <property type="protein sequence ID" value="GBO94488.1"/>
    <property type="molecule type" value="Genomic_DNA"/>
</dbReference>